<name>V4AM39_LOTGI</name>
<dbReference type="GeneID" id="20247474"/>
<proteinExistence type="predicted"/>
<evidence type="ECO:0000313" key="1">
    <source>
        <dbReference type="EMBL" id="ESP05254.1"/>
    </source>
</evidence>
<sequence>MNSDSWSDSDGECYLSKKRKMNDRESCFTAATVSNNNETIFGRNFVPVKNSSYVYHTENWKTSGTALFTQLTEDLLINVNKLDQISCVEGNYFIADSTGNYSETVLGKVLHLWRYDTDQRQLYISRSLLFTNFQEYLVVQHHLQRI</sequence>
<protein>
    <submittedName>
        <fullName evidence="1">Uncharacterized protein</fullName>
    </submittedName>
</protein>
<dbReference type="OrthoDB" id="691673at2759"/>
<reference evidence="1 2" key="1">
    <citation type="journal article" date="2013" name="Nature">
        <title>Insights into bilaterian evolution from three spiralian genomes.</title>
        <authorList>
            <person name="Simakov O."/>
            <person name="Marletaz F."/>
            <person name="Cho S.J."/>
            <person name="Edsinger-Gonzales E."/>
            <person name="Havlak P."/>
            <person name="Hellsten U."/>
            <person name="Kuo D.H."/>
            <person name="Larsson T."/>
            <person name="Lv J."/>
            <person name="Arendt D."/>
            <person name="Savage R."/>
            <person name="Osoegawa K."/>
            <person name="de Jong P."/>
            <person name="Grimwood J."/>
            <person name="Chapman J.A."/>
            <person name="Shapiro H."/>
            <person name="Aerts A."/>
            <person name="Otillar R.P."/>
            <person name="Terry A.Y."/>
            <person name="Boore J.L."/>
            <person name="Grigoriev I.V."/>
            <person name="Lindberg D.R."/>
            <person name="Seaver E.C."/>
            <person name="Weisblat D.A."/>
            <person name="Putnam N.H."/>
            <person name="Rokhsar D.S."/>
        </authorList>
    </citation>
    <scope>NUCLEOTIDE SEQUENCE [LARGE SCALE GENOMIC DNA]</scope>
</reference>
<dbReference type="KEGG" id="lgi:LOTGIDRAFT_227914"/>
<organism evidence="1 2">
    <name type="scientific">Lottia gigantea</name>
    <name type="common">Giant owl limpet</name>
    <dbReference type="NCBI Taxonomy" id="225164"/>
    <lineage>
        <taxon>Eukaryota</taxon>
        <taxon>Metazoa</taxon>
        <taxon>Spiralia</taxon>
        <taxon>Lophotrochozoa</taxon>
        <taxon>Mollusca</taxon>
        <taxon>Gastropoda</taxon>
        <taxon>Patellogastropoda</taxon>
        <taxon>Lottioidea</taxon>
        <taxon>Lottiidae</taxon>
        <taxon>Lottia</taxon>
    </lineage>
</organism>
<evidence type="ECO:0000313" key="2">
    <source>
        <dbReference type="Proteomes" id="UP000030746"/>
    </source>
</evidence>
<dbReference type="OMA" id="TMYRPLT"/>
<gene>
    <name evidence="1" type="ORF">LOTGIDRAFT_227914</name>
</gene>
<dbReference type="AlphaFoldDB" id="V4AM39"/>
<dbReference type="HOGENOM" id="CLU_145024_0_0_1"/>
<dbReference type="Proteomes" id="UP000030746">
    <property type="component" value="Unassembled WGS sequence"/>
</dbReference>
<accession>V4AM39</accession>
<dbReference type="EMBL" id="KB199650">
    <property type="protein sequence ID" value="ESP05254.1"/>
    <property type="molecule type" value="Genomic_DNA"/>
</dbReference>
<dbReference type="RefSeq" id="XP_009043799.1">
    <property type="nucleotide sequence ID" value="XM_009045551.1"/>
</dbReference>
<dbReference type="CTD" id="20247474"/>
<keyword evidence="2" id="KW-1185">Reference proteome</keyword>